<dbReference type="EMBL" id="BMJE01000002">
    <property type="protein sequence ID" value="GGB69499.1"/>
    <property type="molecule type" value="Genomic_DNA"/>
</dbReference>
<evidence type="ECO:0000313" key="1">
    <source>
        <dbReference type="EMBL" id="GGB69499.1"/>
    </source>
</evidence>
<dbReference type="InterPro" id="IPR046219">
    <property type="entry name" value="DUF6252"/>
</dbReference>
<evidence type="ECO:0008006" key="3">
    <source>
        <dbReference type="Google" id="ProtNLM"/>
    </source>
</evidence>
<accession>A0ABQ1JMD0</accession>
<reference evidence="2" key="1">
    <citation type="journal article" date="2019" name="Int. J. Syst. Evol. Microbiol.">
        <title>The Global Catalogue of Microorganisms (GCM) 10K type strain sequencing project: providing services to taxonomists for standard genome sequencing and annotation.</title>
        <authorList>
            <consortium name="The Broad Institute Genomics Platform"/>
            <consortium name="The Broad Institute Genome Sequencing Center for Infectious Disease"/>
            <person name="Wu L."/>
            <person name="Ma J."/>
        </authorList>
    </citation>
    <scope>NUCLEOTIDE SEQUENCE [LARGE SCALE GENOMIC DNA]</scope>
    <source>
        <strain evidence="2">CGMCC 1.15461</strain>
    </source>
</reference>
<evidence type="ECO:0000313" key="2">
    <source>
        <dbReference type="Proteomes" id="UP000615760"/>
    </source>
</evidence>
<organism evidence="1 2">
    <name type="scientific">Flavobacterium suaedae</name>
    <dbReference type="NCBI Taxonomy" id="1767027"/>
    <lineage>
        <taxon>Bacteria</taxon>
        <taxon>Pseudomonadati</taxon>
        <taxon>Bacteroidota</taxon>
        <taxon>Flavobacteriia</taxon>
        <taxon>Flavobacteriales</taxon>
        <taxon>Flavobacteriaceae</taxon>
        <taxon>Flavobacterium</taxon>
    </lineage>
</organism>
<protein>
    <recommendedName>
        <fullName evidence="3">DUF4249 family protein</fullName>
    </recommendedName>
</protein>
<dbReference type="Pfam" id="PF19765">
    <property type="entry name" value="DUF6252"/>
    <property type="match status" value="1"/>
</dbReference>
<keyword evidence="2" id="KW-1185">Reference proteome</keyword>
<sequence length="160" mass="17644">MMKKLLSLIVLLTIFSSCEEDIKFNTPAVQGIKDNELWKAIEYSARISNGNVLTIEADNGFETVVLRTSDYTPGSSYELGVDDINKATYSLEADGVSLQYQTGTGIGDGLIEISDKPGETNFEQGYISGTFRFNAVNSLNNTVNFQRGFFYKVPIVETTP</sequence>
<name>A0ABQ1JMD0_9FLAO</name>
<comment type="caution">
    <text evidence="1">The sequence shown here is derived from an EMBL/GenBank/DDBJ whole genome shotgun (WGS) entry which is preliminary data.</text>
</comment>
<dbReference type="Proteomes" id="UP000615760">
    <property type="component" value="Unassembled WGS sequence"/>
</dbReference>
<proteinExistence type="predicted"/>
<gene>
    <name evidence="1" type="ORF">GCM10007424_06840</name>
</gene>
<dbReference type="RefSeq" id="WP_188619852.1">
    <property type="nucleotide sequence ID" value="NZ_BMJE01000002.1"/>
</dbReference>
<dbReference type="PROSITE" id="PS51257">
    <property type="entry name" value="PROKAR_LIPOPROTEIN"/>
    <property type="match status" value="1"/>
</dbReference>